<dbReference type="EC" id="1.1.1.79" evidence="8"/>
<dbReference type="OrthoDB" id="9805416at2"/>
<dbReference type="SUPFAM" id="SSF51735">
    <property type="entry name" value="NAD(P)-binding Rossmann-fold domains"/>
    <property type="match status" value="1"/>
</dbReference>
<keyword evidence="2 4" id="KW-0560">Oxidoreductase</keyword>
<comment type="similarity">
    <text evidence="1 4">Belongs to the D-isomer specific 2-hydroxyacid dehydrogenase family.</text>
</comment>
<dbReference type="Gene3D" id="3.40.50.720">
    <property type="entry name" value="NAD(P)-binding Rossmann-like Domain"/>
    <property type="match status" value="2"/>
</dbReference>
<dbReference type="Pfam" id="PF00389">
    <property type="entry name" value="2-Hacid_dh"/>
    <property type="match status" value="1"/>
</dbReference>
<dbReference type="AlphaFoldDB" id="A0A0J6C542"/>
<evidence type="ECO:0000313" key="8">
    <source>
        <dbReference type="EMBL" id="CUI69196.1"/>
    </source>
</evidence>
<dbReference type="EMBL" id="CYTV01000004">
    <property type="protein sequence ID" value="CUI69196.1"/>
    <property type="molecule type" value="Genomic_DNA"/>
</dbReference>
<organism evidence="8 9">
    <name type="scientific">Bordetella pseudohinzii</name>
    <dbReference type="NCBI Taxonomy" id="1331258"/>
    <lineage>
        <taxon>Bacteria</taxon>
        <taxon>Pseudomonadati</taxon>
        <taxon>Pseudomonadota</taxon>
        <taxon>Betaproteobacteria</taxon>
        <taxon>Burkholderiales</taxon>
        <taxon>Alcaligenaceae</taxon>
        <taxon>Bordetella</taxon>
    </lineage>
</organism>
<feature type="domain" description="D-isomer specific 2-hydroxyacid dehydrogenase catalytic" evidence="5">
    <location>
        <begin position="10"/>
        <end position="321"/>
    </location>
</feature>
<dbReference type="Pfam" id="PF02826">
    <property type="entry name" value="2-Hacid_dh_C"/>
    <property type="match status" value="1"/>
</dbReference>
<dbReference type="GO" id="GO:0051287">
    <property type="term" value="F:NAD binding"/>
    <property type="evidence" value="ECO:0007669"/>
    <property type="project" value="InterPro"/>
</dbReference>
<dbReference type="InterPro" id="IPR050223">
    <property type="entry name" value="D-isomer_2-hydroxyacid_DH"/>
</dbReference>
<dbReference type="InterPro" id="IPR006139">
    <property type="entry name" value="D-isomer_2_OHA_DH_cat_dom"/>
</dbReference>
<dbReference type="FunFam" id="3.40.50.720:FF:000203">
    <property type="entry name" value="D-3-phosphoglycerate dehydrogenase (SerA)"/>
    <property type="match status" value="1"/>
</dbReference>
<evidence type="ECO:0000259" key="5">
    <source>
        <dbReference type="Pfam" id="PF00389"/>
    </source>
</evidence>
<name>A0A0J6C542_9BORD</name>
<dbReference type="EMBL" id="CP016440">
    <property type="protein sequence ID" value="ANY17329.1"/>
    <property type="molecule type" value="Genomic_DNA"/>
</dbReference>
<dbReference type="Proteomes" id="UP000053096">
    <property type="component" value="Unassembled WGS sequence"/>
</dbReference>
<evidence type="ECO:0000313" key="7">
    <source>
        <dbReference type="EMBL" id="ANY17329.1"/>
    </source>
</evidence>
<keyword evidence="8" id="KW-0670">Pyruvate</keyword>
<dbReference type="GO" id="GO:0016618">
    <property type="term" value="F:hydroxypyruvate reductase [NAD(P)H] activity"/>
    <property type="evidence" value="ECO:0007669"/>
    <property type="project" value="TreeGrafter"/>
</dbReference>
<reference evidence="8 9" key="1">
    <citation type="submission" date="2015-09" db="EMBL/GenBank/DDBJ databases">
        <authorList>
            <person name="Jackson K.R."/>
            <person name="Lunt B.L."/>
            <person name="Fisher J.N.B."/>
            <person name="Gardner A.V."/>
            <person name="Bailey M.E."/>
            <person name="Deus L.M."/>
            <person name="Earl A.S."/>
            <person name="Gibby P.D."/>
            <person name="Hartmann K.A."/>
            <person name="Liu J.E."/>
            <person name="Manci A.M."/>
            <person name="Nielsen D.A."/>
            <person name="Solomon M.B."/>
            <person name="Breakwell D.P."/>
            <person name="Burnett S.H."/>
            <person name="Grose J.H."/>
        </authorList>
    </citation>
    <scope>NUCLEOTIDE SEQUENCE [LARGE SCALE GENOMIC DNA]</scope>
    <source>
        <strain evidence="8 9">2789STDY5608636</strain>
    </source>
</reference>
<evidence type="ECO:0000256" key="2">
    <source>
        <dbReference type="ARBA" id="ARBA00023002"/>
    </source>
</evidence>
<reference evidence="7 10" key="2">
    <citation type="submission" date="2016-07" db="EMBL/GenBank/DDBJ databases">
        <title>Complete genome sequences of Bordetella pseudohinzii.</title>
        <authorList>
            <person name="Spilker T."/>
            <person name="Darrah R."/>
            <person name="LiPuma J.J."/>
        </authorList>
    </citation>
    <scope>NUCLEOTIDE SEQUENCE [LARGE SCALE GENOMIC DNA]</scope>
    <source>
        <strain evidence="7 10">HI4681</strain>
    </source>
</reference>
<dbReference type="GO" id="GO:0005829">
    <property type="term" value="C:cytosol"/>
    <property type="evidence" value="ECO:0007669"/>
    <property type="project" value="TreeGrafter"/>
</dbReference>
<evidence type="ECO:0000256" key="3">
    <source>
        <dbReference type="ARBA" id="ARBA00023027"/>
    </source>
</evidence>
<dbReference type="InterPro" id="IPR006140">
    <property type="entry name" value="D-isomer_DH_NAD-bd"/>
</dbReference>
<dbReference type="CDD" id="cd05301">
    <property type="entry name" value="GDH"/>
    <property type="match status" value="1"/>
</dbReference>
<protein>
    <submittedName>
        <fullName evidence="7">D-glycerate dehydrogenase</fullName>
    </submittedName>
    <submittedName>
        <fullName evidence="8">Glyoxylate/hydroxypyruvate reductase B</fullName>
        <ecNumber evidence="8">1.1.1.79</ecNumber>
    </submittedName>
</protein>
<sequence>MSASSLPTIVLSAPLPPDLRERLQAACRILEVPAGQSPAQALDAAQRESVQGILCTMKTRIGPEELAALPQLRVVSNFAVGFDNIDIPAATQAGVLVCNTPGVLDKAVADLTLGLLICLARNLVQGDAFVRSGQWSKGAAPLTRDIRGKTLGLLGMGRIGREVAGMARALGMQVVYHNRRRDDAAESQGLAQYRERDALFAEADFLSVHIPLNAETRHSIGAREIGLMKRGAYLINTARGAVIKEAELIEALRSGVIAGAGLDVMETEPIDAGHPLCSLPNVILQAHVGSATVETRRAMIDLAAQNLLDALQERQPAAMVNPSVWQAGAALA</sequence>
<dbReference type="InterPro" id="IPR036291">
    <property type="entry name" value="NAD(P)-bd_dom_sf"/>
</dbReference>
<keyword evidence="3" id="KW-0520">NAD</keyword>
<dbReference type="PANTHER" id="PTHR10996:SF178">
    <property type="entry name" value="2-HYDROXYACID DEHYDROGENASE YGL185C-RELATED"/>
    <property type="match status" value="1"/>
</dbReference>
<accession>A0A0M7EP84</accession>
<gene>
    <name evidence="8" type="primary">ghrB</name>
    <name evidence="7" type="ORF">BBN53_16490</name>
    <name evidence="8" type="ORF">ERS370011_01756</name>
</gene>
<feature type="domain" description="D-isomer specific 2-hydroxyacid dehydrogenase NAD-binding" evidence="6">
    <location>
        <begin position="113"/>
        <end position="289"/>
    </location>
</feature>
<dbReference type="Proteomes" id="UP000092950">
    <property type="component" value="Chromosome"/>
</dbReference>
<dbReference type="SUPFAM" id="SSF52283">
    <property type="entry name" value="Formate/glycerate dehydrogenase catalytic domain-like"/>
    <property type="match status" value="1"/>
</dbReference>
<evidence type="ECO:0000259" key="6">
    <source>
        <dbReference type="Pfam" id="PF02826"/>
    </source>
</evidence>
<evidence type="ECO:0000256" key="1">
    <source>
        <dbReference type="ARBA" id="ARBA00005854"/>
    </source>
</evidence>
<evidence type="ECO:0000313" key="10">
    <source>
        <dbReference type="Proteomes" id="UP000092950"/>
    </source>
</evidence>
<accession>A0A0J6C542</accession>
<dbReference type="PANTHER" id="PTHR10996">
    <property type="entry name" value="2-HYDROXYACID DEHYDROGENASE-RELATED"/>
    <property type="match status" value="1"/>
</dbReference>
<keyword evidence="10" id="KW-1185">Reference proteome</keyword>
<dbReference type="KEGG" id="bpdz:BBN53_16490"/>
<evidence type="ECO:0000313" key="9">
    <source>
        <dbReference type="Proteomes" id="UP000053096"/>
    </source>
</evidence>
<dbReference type="GO" id="GO:0030267">
    <property type="term" value="F:glyoxylate reductase (NADPH) activity"/>
    <property type="evidence" value="ECO:0007669"/>
    <property type="project" value="UniProtKB-EC"/>
</dbReference>
<dbReference type="RefSeq" id="WP_043213569.1">
    <property type="nucleotide sequence ID" value="NZ_CAJGUP010000152.1"/>
</dbReference>
<proteinExistence type="inferred from homology"/>
<evidence type="ECO:0000256" key="4">
    <source>
        <dbReference type="RuleBase" id="RU003719"/>
    </source>
</evidence>